<reference evidence="12 13" key="1">
    <citation type="journal article" date="2015" name="Nat. Commun.">
        <title>Lucilia cuprina genome unlocks parasitic fly biology to underpin future interventions.</title>
        <authorList>
            <person name="Anstead C.A."/>
            <person name="Korhonen P.K."/>
            <person name="Young N.D."/>
            <person name="Hall R.S."/>
            <person name="Jex A.R."/>
            <person name="Murali S.C."/>
            <person name="Hughes D.S."/>
            <person name="Lee S.F."/>
            <person name="Perry T."/>
            <person name="Stroehlein A.J."/>
            <person name="Ansell B.R."/>
            <person name="Breugelmans B."/>
            <person name="Hofmann A."/>
            <person name="Qu J."/>
            <person name="Dugan S."/>
            <person name="Lee S.L."/>
            <person name="Chao H."/>
            <person name="Dinh H."/>
            <person name="Han Y."/>
            <person name="Doddapaneni H.V."/>
            <person name="Worley K.C."/>
            <person name="Muzny D.M."/>
            <person name="Ioannidis P."/>
            <person name="Waterhouse R.M."/>
            <person name="Zdobnov E.M."/>
            <person name="James P.J."/>
            <person name="Bagnall N.H."/>
            <person name="Kotze A.C."/>
            <person name="Gibbs R.A."/>
            <person name="Richards S."/>
            <person name="Batterham P."/>
            <person name="Gasser R.B."/>
        </authorList>
    </citation>
    <scope>NUCLEOTIDE SEQUENCE [LARGE SCALE GENOMIC DNA]</scope>
    <source>
        <strain evidence="12 13">LS</strain>
        <tissue evidence="12">Full body</tissue>
    </source>
</reference>
<dbReference type="Gene3D" id="3.20.20.80">
    <property type="entry name" value="Glycosidases"/>
    <property type="match status" value="2"/>
</dbReference>
<dbReference type="OMA" id="YWRVKDS"/>
<feature type="domain" description="Beta-galactosidase 1-like first all-beta" evidence="10">
    <location>
        <begin position="1133"/>
        <end position="1233"/>
    </location>
</feature>
<evidence type="ECO:0000313" key="12">
    <source>
        <dbReference type="EMBL" id="KNC33574.1"/>
    </source>
</evidence>
<dbReference type="Pfam" id="PF21467">
    <property type="entry name" value="BetaGal_gal-bd"/>
    <property type="match status" value="2"/>
</dbReference>
<proteinExistence type="inferred from homology"/>
<feature type="domain" description="Beta-galactosidase 1-like first all-beta" evidence="10">
    <location>
        <begin position="445"/>
        <end position="544"/>
    </location>
</feature>
<dbReference type="SUPFAM" id="SSF51445">
    <property type="entry name" value="(Trans)glycosidases"/>
    <property type="match status" value="2"/>
</dbReference>
<dbReference type="InterPro" id="IPR031330">
    <property type="entry name" value="Gly_Hdrlase_35_cat"/>
</dbReference>
<dbReference type="InterPro" id="IPR001944">
    <property type="entry name" value="Glycoside_Hdrlase_35"/>
</dbReference>
<evidence type="ECO:0000256" key="2">
    <source>
        <dbReference type="ARBA" id="ARBA00022729"/>
    </source>
</evidence>
<dbReference type="FunFam" id="3.20.20.80:FF:000017">
    <property type="entry name" value="Beta-galactosidase"/>
    <property type="match status" value="2"/>
</dbReference>
<dbReference type="PANTHER" id="PTHR23421">
    <property type="entry name" value="BETA-GALACTOSIDASE RELATED"/>
    <property type="match status" value="1"/>
</dbReference>
<evidence type="ECO:0000313" key="13">
    <source>
        <dbReference type="Proteomes" id="UP000037069"/>
    </source>
</evidence>
<dbReference type="STRING" id="7375.A0A0L0CQ54"/>
<feature type="transmembrane region" description="Helical" evidence="8">
    <location>
        <begin position="708"/>
        <end position="733"/>
    </location>
</feature>
<dbReference type="PROSITE" id="PS01182">
    <property type="entry name" value="GLYCOSYL_HYDROL_F35"/>
    <property type="match status" value="2"/>
</dbReference>
<keyword evidence="5 6" id="KW-0326">Glycosidase</keyword>
<dbReference type="GO" id="GO:0005975">
    <property type="term" value="P:carbohydrate metabolic process"/>
    <property type="evidence" value="ECO:0007669"/>
    <property type="project" value="InterPro"/>
</dbReference>
<dbReference type="EMBL" id="JRES01000175">
    <property type="protein sequence ID" value="KNC33574.1"/>
    <property type="molecule type" value="Genomic_DNA"/>
</dbReference>
<evidence type="ECO:0000256" key="4">
    <source>
        <dbReference type="ARBA" id="ARBA00023180"/>
    </source>
</evidence>
<dbReference type="GO" id="GO:0004565">
    <property type="term" value="F:beta-galactosidase activity"/>
    <property type="evidence" value="ECO:0007669"/>
    <property type="project" value="UniProtKB-EC"/>
</dbReference>
<organism evidence="12 13">
    <name type="scientific">Lucilia cuprina</name>
    <name type="common">Green bottle fly</name>
    <name type="synonym">Australian sheep blowfly</name>
    <dbReference type="NCBI Taxonomy" id="7375"/>
    <lineage>
        <taxon>Eukaryota</taxon>
        <taxon>Metazoa</taxon>
        <taxon>Ecdysozoa</taxon>
        <taxon>Arthropoda</taxon>
        <taxon>Hexapoda</taxon>
        <taxon>Insecta</taxon>
        <taxon>Pterygota</taxon>
        <taxon>Neoptera</taxon>
        <taxon>Endopterygota</taxon>
        <taxon>Diptera</taxon>
        <taxon>Brachycera</taxon>
        <taxon>Muscomorpha</taxon>
        <taxon>Oestroidea</taxon>
        <taxon>Calliphoridae</taxon>
        <taxon>Luciliinae</taxon>
        <taxon>Lucilia</taxon>
    </lineage>
</organism>
<dbReference type="EC" id="3.2.1.23" evidence="6"/>
<dbReference type="InterPro" id="IPR048913">
    <property type="entry name" value="BetaGal_gal-bd"/>
</dbReference>
<dbReference type="Pfam" id="PF01301">
    <property type="entry name" value="Glyco_hydro_35"/>
    <property type="match status" value="2"/>
</dbReference>
<dbReference type="InterPro" id="IPR019801">
    <property type="entry name" value="Glyco_hydro_35_CS"/>
</dbReference>
<accession>A0A0L0CQ54</accession>
<dbReference type="OrthoDB" id="1657402at2759"/>
<dbReference type="Proteomes" id="UP000037069">
    <property type="component" value="Unassembled WGS sequence"/>
</dbReference>
<evidence type="ECO:0000256" key="5">
    <source>
        <dbReference type="ARBA" id="ARBA00023295"/>
    </source>
</evidence>
<feature type="domain" description="Glycoside hydrolase 35 catalytic" evidence="9">
    <location>
        <begin position="75"/>
        <end position="397"/>
    </location>
</feature>
<feature type="domain" description="Glycoside hydrolase 35 catalytic" evidence="9">
    <location>
        <begin position="759"/>
        <end position="1081"/>
    </location>
</feature>
<evidence type="ECO:0000256" key="1">
    <source>
        <dbReference type="ARBA" id="ARBA00009809"/>
    </source>
</evidence>
<keyword evidence="13" id="KW-1185">Reference proteome</keyword>
<protein>
    <recommendedName>
        <fullName evidence="6">Beta-galactosidase</fullName>
        <ecNumber evidence="6">3.2.1.23</ecNumber>
    </recommendedName>
</protein>
<comment type="catalytic activity">
    <reaction evidence="6">
        <text>Hydrolysis of terminal non-reducing beta-D-galactose residues in beta-D-galactosides.</text>
        <dbReference type="EC" id="3.2.1.23"/>
    </reaction>
</comment>
<evidence type="ECO:0000256" key="7">
    <source>
        <dbReference type="RuleBase" id="RU003679"/>
    </source>
</evidence>
<keyword evidence="4" id="KW-0325">Glycoprotein</keyword>
<evidence type="ECO:0000259" key="9">
    <source>
        <dbReference type="Pfam" id="PF01301"/>
    </source>
</evidence>
<evidence type="ECO:0000256" key="3">
    <source>
        <dbReference type="ARBA" id="ARBA00022801"/>
    </source>
</evidence>
<sequence>MVEPESEVATITPTNATKESEVPKNKKIETNDIVSIVISIICVILIVIIIYCLFVHFTEVANQERTFTVDHVGNTFLMNGKPFRYVSGSIHYFRAVPEAWHKRLRSMKVAGLNAIDIYVEWSLHNPHDGVYDWSGIANVERFIRLAQKEGFYVILRPGPYICAERDNGGLPYWLLGKYPGIKVRTSDANYTHEVSLWYSQLMPRMQPFFYGNGGPIIMVQVENEYGSFPACDREYMKWLRDETLKYVSDKALLFTIDYPAEELECGRVDDVFTTIDFGVEETQDLDKVWNTLRTVQPTGPLVNSEFYVGWLTHWHEKNQRVEPQAVAEALRSILASNASVNMYMFFGGTNFGFTAGANDFGHSKYVPDITSYDYDAVLDERGNVTRKYELIRDVLRQYFRVSKMKPVREQTYAYGKVDLKPIMNLLSPLGRSSLGKSELEKSLKPKSFEELDQFSGLVLYETSLEGMAIENSTLTVNDLRDRALVYVDQEFAGILSRQSGNYSLTLKKSFGSTLQILVENQGRINYHIANDTKGIMGTVTLKNNKGVIRNLENWLHTAYSLEEVLVQKLLSASLKPFTENHYLLYQGPVVYYGEFYVKKPHHTFLNPTGWGKGVAYVNGFNLGRYWPLAGPQLTLYVPQEILLRGRNTLIIIEYEQTNRAESNILNRDSVRYAASMNQCRSALLDVEVQQPVEVEPSKKKNKIMRSDIIAMVVSGVCAVLIVIILYSLIMHFVGASEHITLNPNVTMNRTFTIDHEANTFLMDGKPFRYVSGSFHYFRALPDAWHKRLRTMRSTGLNVLDTYVEWSLHNPHDGVYDWTDIADVERFIELAQKEGFYVILRPGPYICAERDNGGLPHWLFGKYPGIQLRTNDANYTHEVSVWYSKLMPKMQRFLYGNGGPIIMVQVENEYGAFHACDRDYLNWLRDETLKYVEDKALLFTTDIPDERIQCGKIEGVFATTDFGIDRIHEIDNIWSILRSVQPTGPLVNSEFYPGWLTHWQEQNQRRDGQLVADALKKILSYNASVNFYMFFGGTNFGFTAGANDFGDHKYVPDITSYDYDAVMDEPGNITKKFELVRDVIAQYFEIPKVEVIKEQAFAYGKVNMRQVMHLLSNEGRATLGKAVDNELAVKSVKPKTFEELDQYSGLVLYETDIGDLNMISPILTVNDFRDRALVFVDQKPMGILSRQNGNNSLILNISTGGSKLQILVENQGRINFNVANDTKGIMGKVTLQKTKDGEEVNLENWFNTRFPLEEPQTSNLLNSIYKKYTSLEFTPEDESVLKHGPTVHYGEFMVNEVHHTFLNPSGWGKGVAFVNGFHLGRYWPKAGPQLTLYVPQEILYTGTNSLLLIEYEQTNRVSKDIDPYVTLDDKPQLDLLLEDSEETTVSAPAYKENTKVTSVFFIHGE</sequence>
<name>A0A0L0CQ54_LUCCU</name>
<comment type="caution">
    <text evidence="12">The sequence shown here is derived from an EMBL/GenBank/DDBJ whole genome shotgun (WGS) entry which is preliminary data.</text>
</comment>
<dbReference type="SUPFAM" id="SSF49785">
    <property type="entry name" value="Galactose-binding domain-like"/>
    <property type="match status" value="2"/>
</dbReference>
<evidence type="ECO:0000256" key="6">
    <source>
        <dbReference type="RuleBase" id="RU000675"/>
    </source>
</evidence>
<dbReference type="InterPro" id="IPR017853">
    <property type="entry name" value="GH"/>
</dbReference>
<dbReference type="InterPro" id="IPR048912">
    <property type="entry name" value="BetaGal1-like_ABD1"/>
</dbReference>
<evidence type="ECO:0000256" key="8">
    <source>
        <dbReference type="SAM" id="Phobius"/>
    </source>
</evidence>
<keyword evidence="3 6" id="KW-0378">Hydrolase</keyword>
<feature type="domain" description="Beta-galactosidase galactose-binding" evidence="11">
    <location>
        <begin position="1284"/>
        <end position="1343"/>
    </location>
</feature>
<comment type="similarity">
    <text evidence="1 7">Belongs to the glycosyl hydrolase 35 family.</text>
</comment>
<dbReference type="Pfam" id="PF21317">
    <property type="entry name" value="BetaGal_ABD_1"/>
    <property type="match status" value="2"/>
</dbReference>
<evidence type="ECO:0000259" key="10">
    <source>
        <dbReference type="Pfam" id="PF21317"/>
    </source>
</evidence>
<keyword evidence="8" id="KW-1133">Transmembrane helix</keyword>
<keyword evidence="8" id="KW-0472">Membrane</keyword>
<gene>
    <name evidence="12" type="ORF">FF38_06849</name>
</gene>
<keyword evidence="2" id="KW-0732">Signal</keyword>
<dbReference type="FunFam" id="2.60.120.260:FF:000148">
    <property type="entry name" value="Beta-galactosidase, putative"/>
    <property type="match status" value="1"/>
</dbReference>
<dbReference type="InterPro" id="IPR008979">
    <property type="entry name" value="Galactose-bd-like_sf"/>
</dbReference>
<dbReference type="Gene3D" id="2.60.120.260">
    <property type="entry name" value="Galactose-binding domain-like"/>
    <property type="match status" value="4"/>
</dbReference>
<feature type="domain" description="Beta-galactosidase galactose-binding" evidence="11">
    <location>
        <begin position="588"/>
        <end position="647"/>
    </location>
</feature>
<feature type="transmembrane region" description="Helical" evidence="8">
    <location>
        <begin position="33"/>
        <end position="55"/>
    </location>
</feature>
<keyword evidence="8" id="KW-0812">Transmembrane</keyword>
<dbReference type="PRINTS" id="PR00742">
    <property type="entry name" value="GLHYDRLASE35"/>
</dbReference>
<evidence type="ECO:0000259" key="11">
    <source>
        <dbReference type="Pfam" id="PF21467"/>
    </source>
</evidence>